<dbReference type="EMBL" id="CAKLCM010000003">
    <property type="protein sequence ID" value="CAH0529305.1"/>
    <property type="molecule type" value="Genomic_DNA"/>
</dbReference>
<comment type="caution">
    <text evidence="2">The sequence shown here is derived from an EMBL/GenBank/DDBJ whole genome shotgun (WGS) entry which is preliminary data.</text>
</comment>
<keyword evidence="1" id="KW-1133">Transmembrane helix</keyword>
<keyword evidence="1" id="KW-0812">Transmembrane</keyword>
<evidence type="ECO:0008006" key="4">
    <source>
        <dbReference type="Google" id="ProtNLM"/>
    </source>
</evidence>
<keyword evidence="3" id="KW-1185">Reference proteome</keyword>
<reference evidence="2" key="1">
    <citation type="submission" date="2021-12" db="EMBL/GenBank/DDBJ databases">
        <authorList>
            <person name="Rodrigo-Torres L."/>
            <person name="Arahal R. D."/>
            <person name="Lucena T."/>
        </authorList>
    </citation>
    <scope>NUCLEOTIDE SEQUENCE</scope>
    <source>
        <strain evidence="2">CECT 8226</strain>
    </source>
</reference>
<evidence type="ECO:0000256" key="1">
    <source>
        <dbReference type="SAM" id="Phobius"/>
    </source>
</evidence>
<dbReference type="Proteomes" id="UP000838160">
    <property type="component" value="Unassembled WGS sequence"/>
</dbReference>
<name>A0ABM8ZN49_9VIBR</name>
<dbReference type="InterPro" id="IPR008407">
    <property type="entry name" value="Brnchd-chn_aa_trnsp_AzlD"/>
</dbReference>
<proteinExistence type="predicted"/>
<dbReference type="RefSeq" id="WP_237486002.1">
    <property type="nucleotide sequence ID" value="NZ_CAKLCM010000003.1"/>
</dbReference>
<feature type="transmembrane region" description="Helical" evidence="1">
    <location>
        <begin position="70"/>
        <end position="88"/>
    </location>
</feature>
<gene>
    <name evidence="2" type="ORF">VHP8226_03153</name>
</gene>
<feature type="transmembrane region" description="Helical" evidence="1">
    <location>
        <begin position="6"/>
        <end position="27"/>
    </location>
</feature>
<protein>
    <recommendedName>
        <fullName evidence="4">Branched-chain amino acid ABC transporter</fullName>
    </recommendedName>
</protein>
<feature type="transmembrane region" description="Helical" evidence="1">
    <location>
        <begin position="93"/>
        <end position="111"/>
    </location>
</feature>
<evidence type="ECO:0000313" key="2">
    <source>
        <dbReference type="EMBL" id="CAH0529305.1"/>
    </source>
</evidence>
<organism evidence="2 3">
    <name type="scientific">Vibrio hippocampi</name>
    <dbReference type="NCBI Taxonomy" id="654686"/>
    <lineage>
        <taxon>Bacteria</taxon>
        <taxon>Pseudomonadati</taxon>
        <taxon>Pseudomonadota</taxon>
        <taxon>Gammaproteobacteria</taxon>
        <taxon>Vibrionales</taxon>
        <taxon>Vibrionaceae</taxon>
        <taxon>Vibrio</taxon>
    </lineage>
</organism>
<accession>A0ABM8ZN49</accession>
<keyword evidence="1" id="KW-0472">Membrane</keyword>
<evidence type="ECO:0000313" key="3">
    <source>
        <dbReference type="Proteomes" id="UP000838160"/>
    </source>
</evidence>
<feature type="transmembrane region" description="Helical" evidence="1">
    <location>
        <begin position="43"/>
        <end position="64"/>
    </location>
</feature>
<sequence>MNTTLWIAMLVIAIATYLMRLLPIIWLRRRAQKKQHDTTNDTLPLWISVLGPAMIAAMFGTSLVPAHPSTSTWLATVIGVVTTSLCWYWKRSLGLPVLIGVLSFGLVVYLFP</sequence>
<dbReference type="Pfam" id="PF05437">
    <property type="entry name" value="AzlD"/>
    <property type="match status" value="1"/>
</dbReference>